<evidence type="ECO:0000313" key="3">
    <source>
        <dbReference type="Proteomes" id="UP001143747"/>
    </source>
</evidence>
<accession>A0A9Q4KTI7</accession>
<keyword evidence="1" id="KW-0472">Membrane</keyword>
<sequence length="141" mass="15073">MEQDRTYQKSVLGHTACFGVLICVVVCGVMGAGCTSLPFDTAIPSFEEKIVITTGSGNVASNHAIYPVTVENTGDLTVNDVFLQADLLDVTGGSEMVLASQEIDAGSYDPKEVRTVNVEFKLIKLTGKNVEIRVTRMGEKG</sequence>
<dbReference type="Proteomes" id="UP001143747">
    <property type="component" value="Unassembled WGS sequence"/>
</dbReference>
<evidence type="ECO:0000256" key="1">
    <source>
        <dbReference type="SAM" id="Phobius"/>
    </source>
</evidence>
<dbReference type="PROSITE" id="PS51257">
    <property type="entry name" value="PROKAR_LIPOPROTEIN"/>
    <property type="match status" value="1"/>
</dbReference>
<dbReference type="AlphaFoldDB" id="A0A9Q4KTI7"/>
<evidence type="ECO:0000313" key="2">
    <source>
        <dbReference type="EMBL" id="MDE4907958.1"/>
    </source>
</evidence>
<keyword evidence="1" id="KW-1133">Transmembrane helix</keyword>
<protein>
    <submittedName>
        <fullName evidence="2">Uncharacterized protein</fullName>
    </submittedName>
</protein>
<feature type="transmembrane region" description="Helical" evidence="1">
    <location>
        <begin position="12"/>
        <end position="33"/>
    </location>
</feature>
<gene>
    <name evidence="2" type="ORF">L0665_04960</name>
</gene>
<dbReference type="RefSeq" id="WP_274924599.1">
    <property type="nucleotide sequence ID" value="NZ_JAKELO010000002.1"/>
</dbReference>
<dbReference type="EMBL" id="JAKELO010000002">
    <property type="protein sequence ID" value="MDE4907958.1"/>
    <property type="molecule type" value="Genomic_DNA"/>
</dbReference>
<proteinExistence type="predicted"/>
<keyword evidence="1" id="KW-0812">Transmembrane</keyword>
<name>A0A9Q4KTI7_9EURY</name>
<comment type="caution">
    <text evidence="2">The sequence shown here is derived from an EMBL/GenBank/DDBJ whole genome shotgun (WGS) entry which is preliminary data.</text>
</comment>
<organism evidence="2 3">
    <name type="scientific">Methanogenium marinum</name>
    <dbReference type="NCBI Taxonomy" id="348610"/>
    <lineage>
        <taxon>Archaea</taxon>
        <taxon>Methanobacteriati</taxon>
        <taxon>Methanobacteriota</taxon>
        <taxon>Stenosarchaea group</taxon>
        <taxon>Methanomicrobia</taxon>
        <taxon>Methanomicrobiales</taxon>
        <taxon>Methanomicrobiaceae</taxon>
        <taxon>Methanogenium</taxon>
    </lineage>
</organism>
<reference evidence="2" key="1">
    <citation type="submission" date="2022-01" db="EMBL/GenBank/DDBJ databases">
        <title>Draft genome of Methanogenium marinum DSM 15558.</title>
        <authorList>
            <person name="Chen S.-C."/>
            <person name="You Y.-T."/>
        </authorList>
    </citation>
    <scope>NUCLEOTIDE SEQUENCE</scope>
    <source>
        <strain evidence="2">DSM 15558</strain>
    </source>
</reference>
<keyword evidence="3" id="KW-1185">Reference proteome</keyword>